<keyword evidence="3 6" id="KW-0687">Ribonucleoprotein</keyword>
<evidence type="ECO:0000256" key="6">
    <source>
        <dbReference type="RuleBase" id="RU003949"/>
    </source>
</evidence>
<comment type="similarity">
    <text evidence="1 6">Belongs to the universal ribosomal protein uL14 family.</text>
</comment>
<dbReference type="GO" id="GO:0070180">
    <property type="term" value="F:large ribosomal subunit rRNA binding"/>
    <property type="evidence" value="ECO:0007669"/>
    <property type="project" value="TreeGrafter"/>
</dbReference>
<dbReference type="CDD" id="cd00337">
    <property type="entry name" value="Ribosomal_uL14"/>
    <property type="match status" value="1"/>
</dbReference>
<evidence type="ECO:0000256" key="3">
    <source>
        <dbReference type="ARBA" id="ARBA00023274"/>
    </source>
</evidence>
<dbReference type="GO" id="GO:0006412">
    <property type="term" value="P:translation"/>
    <property type="evidence" value="ECO:0007669"/>
    <property type="project" value="InterPro"/>
</dbReference>
<dbReference type="InterPro" id="IPR036853">
    <property type="entry name" value="Ribosomal_uL14_sf"/>
</dbReference>
<dbReference type="SUPFAM" id="SSF50193">
    <property type="entry name" value="Ribosomal protein L14"/>
    <property type="match status" value="1"/>
</dbReference>
<dbReference type="InParanoid" id="L9KR11"/>
<gene>
    <name evidence="7" type="ORF">TREES_T100013141</name>
</gene>
<dbReference type="HAMAP" id="MF_01367">
    <property type="entry name" value="Ribosomal_uL14"/>
    <property type="match status" value="1"/>
</dbReference>
<evidence type="ECO:0000313" key="7">
    <source>
        <dbReference type="EMBL" id="ELW65390.1"/>
    </source>
</evidence>
<dbReference type="InterPro" id="IPR000218">
    <property type="entry name" value="Ribosomal_uL14"/>
</dbReference>
<evidence type="ECO:0000256" key="5">
    <source>
        <dbReference type="ARBA" id="ARBA00035326"/>
    </source>
</evidence>
<accession>L9KR11</accession>
<proteinExistence type="inferred from homology"/>
<keyword evidence="2 6" id="KW-0689">Ribosomal protein</keyword>
<keyword evidence="8" id="KW-1185">Reference proteome</keyword>
<dbReference type="PANTHER" id="PTHR11761:SF8">
    <property type="entry name" value="LARGE RIBOSOMAL SUBUNIT PROTEIN UL14"/>
    <property type="match status" value="1"/>
</dbReference>
<dbReference type="Gene3D" id="2.40.150.20">
    <property type="entry name" value="Ribosomal protein L14"/>
    <property type="match status" value="1"/>
</dbReference>
<reference evidence="8" key="2">
    <citation type="journal article" date="2013" name="Nat. Commun.">
        <title>Genome of the Chinese tree shrew.</title>
        <authorList>
            <person name="Fan Y."/>
            <person name="Huang Z.Y."/>
            <person name="Cao C.C."/>
            <person name="Chen C.S."/>
            <person name="Chen Y.X."/>
            <person name="Fan D.D."/>
            <person name="He J."/>
            <person name="Hou H.L."/>
            <person name="Hu L."/>
            <person name="Hu X.T."/>
            <person name="Jiang X.T."/>
            <person name="Lai R."/>
            <person name="Lang Y.S."/>
            <person name="Liang B."/>
            <person name="Liao S.G."/>
            <person name="Mu D."/>
            <person name="Ma Y.Y."/>
            <person name="Niu Y.Y."/>
            <person name="Sun X.Q."/>
            <person name="Xia J.Q."/>
            <person name="Xiao J."/>
            <person name="Xiong Z.Q."/>
            <person name="Xu L."/>
            <person name="Yang L."/>
            <person name="Zhang Y."/>
            <person name="Zhao W."/>
            <person name="Zhao X.D."/>
            <person name="Zheng Y.T."/>
            <person name="Zhou J.M."/>
            <person name="Zhu Y.B."/>
            <person name="Zhang G.J."/>
            <person name="Wang J."/>
            <person name="Yao Y.G."/>
        </authorList>
    </citation>
    <scope>NUCLEOTIDE SEQUENCE [LARGE SCALE GENOMIC DNA]</scope>
</reference>
<evidence type="ECO:0000256" key="4">
    <source>
        <dbReference type="ARBA" id="ARBA00035199"/>
    </source>
</evidence>
<name>L9KR11_TUPCH</name>
<dbReference type="GO" id="GO:0003735">
    <property type="term" value="F:structural constituent of ribosome"/>
    <property type="evidence" value="ECO:0007669"/>
    <property type="project" value="InterPro"/>
</dbReference>
<dbReference type="Proteomes" id="UP000011518">
    <property type="component" value="Unassembled WGS sequence"/>
</dbReference>
<dbReference type="STRING" id="246437.L9KR11"/>
<dbReference type="EMBL" id="KB320690">
    <property type="protein sequence ID" value="ELW65390.1"/>
    <property type="molecule type" value="Genomic_DNA"/>
</dbReference>
<evidence type="ECO:0000256" key="1">
    <source>
        <dbReference type="ARBA" id="ARBA00010745"/>
    </source>
</evidence>
<reference evidence="8" key="1">
    <citation type="submission" date="2012-07" db="EMBL/GenBank/DDBJ databases">
        <title>Genome of the Chinese tree shrew, a rising model animal genetically related to primates.</title>
        <authorList>
            <person name="Zhang G."/>
            <person name="Fan Y."/>
            <person name="Yao Y."/>
            <person name="Huang Z."/>
        </authorList>
    </citation>
    <scope>NUCLEOTIDE SEQUENCE [LARGE SCALE GENOMIC DNA]</scope>
</reference>
<dbReference type="PANTHER" id="PTHR11761">
    <property type="entry name" value="50S/60S RIBOSOMAL PROTEIN L14/L23"/>
    <property type="match status" value="1"/>
</dbReference>
<sequence length="176" mass="18796">MKTQHRHPNTRQGEIDFKMLPSGDLQGCGHTPHSRGVSPSALAGTYIRVMLKRGCGASSRAKFPISLGLPVGAVINCADNTGTKNLLIISGKGMKGQLNRLPAAGAGDMVMARVKKGKPESGLLYPAVIIRQRKSYQRKDSAFLYFEDTAGVRVNNKGEMKGSAITGPVAKECTDL</sequence>
<dbReference type="AlphaFoldDB" id="L9KR11"/>
<organism evidence="7 8">
    <name type="scientific">Tupaia chinensis</name>
    <name type="common">Chinese tree shrew</name>
    <name type="synonym">Tupaia belangeri chinensis</name>
    <dbReference type="NCBI Taxonomy" id="246437"/>
    <lineage>
        <taxon>Eukaryota</taxon>
        <taxon>Metazoa</taxon>
        <taxon>Chordata</taxon>
        <taxon>Craniata</taxon>
        <taxon>Vertebrata</taxon>
        <taxon>Euteleostomi</taxon>
        <taxon>Mammalia</taxon>
        <taxon>Eutheria</taxon>
        <taxon>Euarchontoglires</taxon>
        <taxon>Scandentia</taxon>
        <taxon>Tupaiidae</taxon>
        <taxon>Tupaia</taxon>
    </lineage>
</organism>
<protein>
    <recommendedName>
        <fullName evidence="4">Large ribosomal subunit protein uL14</fullName>
    </recommendedName>
    <alternativeName>
        <fullName evidence="5">60S ribosomal protein L23</fullName>
    </alternativeName>
</protein>
<dbReference type="Pfam" id="PF00238">
    <property type="entry name" value="Ribosomal_L14"/>
    <property type="match status" value="1"/>
</dbReference>
<evidence type="ECO:0000256" key="2">
    <source>
        <dbReference type="ARBA" id="ARBA00022980"/>
    </source>
</evidence>
<evidence type="ECO:0000313" key="8">
    <source>
        <dbReference type="Proteomes" id="UP000011518"/>
    </source>
</evidence>
<dbReference type="SMART" id="SM01374">
    <property type="entry name" value="Ribosomal_L14"/>
    <property type="match status" value="1"/>
</dbReference>
<dbReference type="GO" id="GO:0022625">
    <property type="term" value="C:cytosolic large ribosomal subunit"/>
    <property type="evidence" value="ECO:0007669"/>
    <property type="project" value="TreeGrafter"/>
</dbReference>